<dbReference type="Proteomes" id="UP000297564">
    <property type="component" value="Unassembled WGS sequence"/>
</dbReference>
<feature type="region of interest" description="Disordered" evidence="1">
    <location>
        <begin position="62"/>
        <end position="112"/>
    </location>
</feature>
<dbReference type="RefSeq" id="WP_135286915.1">
    <property type="nucleotide sequence ID" value="NZ_SMLL01000008.1"/>
</dbReference>
<keyword evidence="2" id="KW-0732">Signal</keyword>
<evidence type="ECO:0000256" key="1">
    <source>
        <dbReference type="SAM" id="MobiDB-lite"/>
    </source>
</evidence>
<sequence length="112" mass="12185">MRSPFLFACALACAAAAAAQAPAPRSPGAPLTREPLEGRANQKVERIEHEDAGNRIEELRYGGQTERITVQPKNGMPEYEVGPDRAQSSRPADTRDGPASAAGQRRWNVLRF</sequence>
<evidence type="ECO:0000313" key="4">
    <source>
        <dbReference type="Proteomes" id="UP000297564"/>
    </source>
</evidence>
<dbReference type="Gene3D" id="2.20.130.30">
    <property type="entry name" value="Protein of unknown function DUF2782"/>
    <property type="match status" value="1"/>
</dbReference>
<dbReference type="OrthoDB" id="8688876at2"/>
<dbReference type="EMBL" id="SMLL01000008">
    <property type="protein sequence ID" value="TFY96904.1"/>
    <property type="molecule type" value="Genomic_DNA"/>
</dbReference>
<organism evidence="3 4">
    <name type="scientific">Ramlibacter rhizophilus</name>
    <dbReference type="NCBI Taxonomy" id="1781167"/>
    <lineage>
        <taxon>Bacteria</taxon>
        <taxon>Pseudomonadati</taxon>
        <taxon>Pseudomonadota</taxon>
        <taxon>Betaproteobacteria</taxon>
        <taxon>Burkholderiales</taxon>
        <taxon>Comamonadaceae</taxon>
        <taxon>Ramlibacter</taxon>
    </lineage>
</organism>
<feature type="signal peptide" evidence="2">
    <location>
        <begin position="1"/>
        <end position="21"/>
    </location>
</feature>
<feature type="region of interest" description="Disordered" evidence="1">
    <location>
        <begin position="18"/>
        <end position="46"/>
    </location>
</feature>
<evidence type="ECO:0000313" key="3">
    <source>
        <dbReference type="EMBL" id="TFY96904.1"/>
    </source>
</evidence>
<evidence type="ECO:0000256" key="2">
    <source>
        <dbReference type="SAM" id="SignalP"/>
    </source>
</evidence>
<name>A0A4Z0BFK4_9BURK</name>
<accession>A0A4Z0BFK4</accession>
<reference evidence="3 4" key="1">
    <citation type="submission" date="2019-03" db="EMBL/GenBank/DDBJ databases">
        <title>Ramlibacter rhizophilus CCTCC AB2015357, whole genome shotgun sequence.</title>
        <authorList>
            <person name="Zhang X."/>
            <person name="Feng G."/>
            <person name="Zhu H."/>
        </authorList>
    </citation>
    <scope>NUCLEOTIDE SEQUENCE [LARGE SCALE GENOMIC DNA]</scope>
    <source>
        <strain evidence="3 4">CCTCC AB2015357</strain>
    </source>
</reference>
<comment type="caution">
    <text evidence="3">The sequence shown here is derived from an EMBL/GenBank/DDBJ whole genome shotgun (WGS) entry which is preliminary data.</text>
</comment>
<protein>
    <recommendedName>
        <fullName evidence="5">DUF2782 domain-containing protein</fullName>
    </recommendedName>
</protein>
<proteinExistence type="predicted"/>
<gene>
    <name evidence="3" type="ORF">EZ242_19735</name>
</gene>
<dbReference type="AlphaFoldDB" id="A0A4Z0BFK4"/>
<feature type="chain" id="PRO_5021304635" description="DUF2782 domain-containing protein" evidence="2">
    <location>
        <begin position="22"/>
        <end position="112"/>
    </location>
</feature>
<keyword evidence="4" id="KW-1185">Reference proteome</keyword>
<evidence type="ECO:0008006" key="5">
    <source>
        <dbReference type="Google" id="ProtNLM"/>
    </source>
</evidence>
<feature type="compositionally biased region" description="Basic and acidic residues" evidence="1">
    <location>
        <begin position="34"/>
        <end position="46"/>
    </location>
</feature>